<dbReference type="Pfam" id="PF02875">
    <property type="entry name" value="Mur_ligase_C"/>
    <property type="match status" value="1"/>
</dbReference>
<keyword evidence="10 17" id="KW-0067">ATP-binding</keyword>
<dbReference type="PANTHER" id="PTHR43692">
    <property type="entry name" value="UDP-N-ACETYLMURAMOYLALANINE--D-GLUTAMATE LIGASE"/>
    <property type="match status" value="1"/>
</dbReference>
<dbReference type="UniPathway" id="UPA00219"/>
<dbReference type="EMBL" id="WSLF01000001">
    <property type="protein sequence ID" value="KAE9637015.1"/>
    <property type="molecule type" value="Genomic_DNA"/>
</dbReference>
<comment type="function">
    <text evidence="1 17 18">Cell wall formation. Catalyzes the addition of glutamate to the nucleotide precursor UDP-N-acetylmuramoyl-L-alanine (UMA).</text>
</comment>
<dbReference type="Pfam" id="PF08245">
    <property type="entry name" value="Mur_ligase_M"/>
    <property type="match status" value="1"/>
</dbReference>
<dbReference type="GO" id="GO:0008360">
    <property type="term" value="P:regulation of cell shape"/>
    <property type="evidence" value="ECO:0007669"/>
    <property type="project" value="UniProtKB-KW"/>
</dbReference>
<evidence type="ECO:0000313" key="21">
    <source>
        <dbReference type="EMBL" id="KAE9637015.1"/>
    </source>
</evidence>
<evidence type="ECO:0000256" key="9">
    <source>
        <dbReference type="ARBA" id="ARBA00022741"/>
    </source>
</evidence>
<dbReference type="GO" id="GO:0071555">
    <property type="term" value="P:cell wall organization"/>
    <property type="evidence" value="ECO:0007669"/>
    <property type="project" value="UniProtKB-KW"/>
</dbReference>
<dbReference type="OrthoDB" id="9809796at2"/>
<dbReference type="InterPro" id="IPR036565">
    <property type="entry name" value="Mur-like_cat_sf"/>
</dbReference>
<dbReference type="Pfam" id="PF21799">
    <property type="entry name" value="MurD-like_N"/>
    <property type="match status" value="1"/>
</dbReference>
<comment type="similarity">
    <text evidence="4 17">Belongs to the MurCDEF family.</text>
</comment>
<dbReference type="GO" id="GO:0005524">
    <property type="term" value="F:ATP binding"/>
    <property type="evidence" value="ECO:0007669"/>
    <property type="project" value="UniProtKB-UniRule"/>
</dbReference>
<comment type="catalytic activity">
    <reaction evidence="16 17 18">
        <text>UDP-N-acetyl-alpha-D-muramoyl-L-alanine + D-glutamate + ATP = UDP-N-acetyl-alpha-D-muramoyl-L-alanyl-D-glutamate + ADP + phosphate + H(+)</text>
        <dbReference type="Rhea" id="RHEA:16429"/>
        <dbReference type="ChEBI" id="CHEBI:15378"/>
        <dbReference type="ChEBI" id="CHEBI:29986"/>
        <dbReference type="ChEBI" id="CHEBI:30616"/>
        <dbReference type="ChEBI" id="CHEBI:43474"/>
        <dbReference type="ChEBI" id="CHEBI:83898"/>
        <dbReference type="ChEBI" id="CHEBI:83900"/>
        <dbReference type="ChEBI" id="CHEBI:456216"/>
        <dbReference type="EC" id="6.3.2.9"/>
    </reaction>
</comment>
<dbReference type="GO" id="GO:0008764">
    <property type="term" value="F:UDP-N-acetylmuramoylalanine-D-glutamate ligase activity"/>
    <property type="evidence" value="ECO:0007669"/>
    <property type="project" value="UniProtKB-UniRule"/>
</dbReference>
<name>A0A7C8HG61_9FIRM</name>
<organism evidence="21 22">
    <name type="scientific">Defluviitalea raffinosedens</name>
    <dbReference type="NCBI Taxonomy" id="1450156"/>
    <lineage>
        <taxon>Bacteria</taxon>
        <taxon>Bacillati</taxon>
        <taxon>Bacillota</taxon>
        <taxon>Clostridia</taxon>
        <taxon>Lachnospirales</taxon>
        <taxon>Defluviitaleaceae</taxon>
        <taxon>Defluviitalea</taxon>
    </lineage>
</organism>
<keyword evidence="8 17" id="KW-0436">Ligase</keyword>
<dbReference type="Gene3D" id="3.40.1190.10">
    <property type="entry name" value="Mur-like, catalytic domain"/>
    <property type="match status" value="1"/>
</dbReference>
<dbReference type="GO" id="GO:0005737">
    <property type="term" value="C:cytoplasm"/>
    <property type="evidence" value="ECO:0007669"/>
    <property type="project" value="UniProtKB-SubCell"/>
</dbReference>
<comment type="caution">
    <text evidence="21">The sequence shown here is derived from an EMBL/GenBank/DDBJ whole genome shotgun (WGS) entry which is preliminary data.</text>
</comment>
<evidence type="ECO:0000313" key="22">
    <source>
        <dbReference type="Proteomes" id="UP000483018"/>
    </source>
</evidence>
<comment type="subcellular location">
    <subcellularLocation>
        <location evidence="2 17 18">Cytoplasm</location>
    </subcellularLocation>
</comment>
<evidence type="ECO:0000256" key="3">
    <source>
        <dbReference type="ARBA" id="ARBA00004752"/>
    </source>
</evidence>
<dbReference type="EC" id="6.3.2.9" evidence="5 17"/>
<dbReference type="RefSeq" id="WP_158738932.1">
    <property type="nucleotide sequence ID" value="NZ_WSLF01000001.1"/>
</dbReference>
<proteinExistence type="inferred from homology"/>
<evidence type="ECO:0000256" key="5">
    <source>
        <dbReference type="ARBA" id="ARBA00012212"/>
    </source>
</evidence>
<evidence type="ECO:0000256" key="11">
    <source>
        <dbReference type="ARBA" id="ARBA00022960"/>
    </source>
</evidence>
<keyword evidence="13 17" id="KW-0961">Cell wall biogenesis/degradation</keyword>
<dbReference type="Gene3D" id="3.40.50.720">
    <property type="entry name" value="NAD(P)-binding Rossmann-like Domain"/>
    <property type="match status" value="1"/>
</dbReference>
<keyword evidence="12 17" id="KW-0573">Peptidoglycan synthesis</keyword>
<sequence>MEWQNRNILIIGMARSGISSAKLCSRLGAKVKIQDMKKREELIPFMEEEINLLESMGIELILGEDPEPIIESQDLIVLSPGVPTDLEFLQKAKQMNIPVWSEIELGYVLCPCPIIAITGTNGKTTTTTLVGEIMKAYHPDTYVVGNIGTPFTDKVEQMKQQDFVVAEISSFQLETIHTFKPKVSAILNITPDHLNRHKTFENYVSAKERIFENQDSDDFCVLNEEDDICRKMKGKMCAQIIPFSRKKELDEGVFVKDDEIYVKWNKINTGICKISDLQILGDHNVENALAATAITICMGVPVEIIRNILIGFKGVEHRIEYVDTIDGVQYYNDSKATNVDAAIIGIKAMKRPIVLIGGGMDKGADFTEWIDVFPNKVKYLILIGETSDKIIQTAHEKGFFNIKKASSINEAVILAKEIAVSGDCVLLSPACASWDMFKSYEERGEMFKQAVYALKG</sequence>
<evidence type="ECO:0000256" key="6">
    <source>
        <dbReference type="ARBA" id="ARBA00015655"/>
    </source>
</evidence>
<evidence type="ECO:0000256" key="2">
    <source>
        <dbReference type="ARBA" id="ARBA00004496"/>
    </source>
</evidence>
<dbReference type="InterPro" id="IPR013221">
    <property type="entry name" value="Mur_ligase_cen"/>
</dbReference>
<evidence type="ECO:0000256" key="18">
    <source>
        <dbReference type="RuleBase" id="RU003664"/>
    </source>
</evidence>
<keyword evidence="9 17" id="KW-0547">Nucleotide-binding</keyword>
<evidence type="ECO:0000256" key="17">
    <source>
        <dbReference type="HAMAP-Rule" id="MF_00639"/>
    </source>
</evidence>
<dbReference type="InterPro" id="IPR005762">
    <property type="entry name" value="MurD"/>
</dbReference>
<evidence type="ECO:0000256" key="14">
    <source>
        <dbReference type="ARBA" id="ARBA00030398"/>
    </source>
</evidence>
<reference evidence="21 22" key="1">
    <citation type="submission" date="2019-12" db="EMBL/GenBank/DDBJ databases">
        <title>Defluviitalea raffinosedens, isolated from a biogas fermenter, genome sequencing and characterization.</title>
        <authorList>
            <person name="Rettenmaier R."/>
            <person name="Schneider M."/>
            <person name="Neuhaus K."/>
            <person name="Liebl W."/>
            <person name="Zverlov V."/>
        </authorList>
    </citation>
    <scope>NUCLEOTIDE SEQUENCE [LARGE SCALE GENOMIC DNA]</scope>
    <source>
        <strain evidence="21 22">249c-K6</strain>
    </source>
</reference>
<gene>
    <name evidence="17" type="primary">murD</name>
    <name evidence="21" type="ORF">GND95_00870</name>
</gene>
<dbReference type="PANTHER" id="PTHR43692:SF1">
    <property type="entry name" value="UDP-N-ACETYLMURAMOYLALANINE--D-GLUTAMATE LIGASE"/>
    <property type="match status" value="1"/>
</dbReference>
<keyword evidence="17 18" id="KW-0131">Cell cycle</keyword>
<evidence type="ECO:0000256" key="8">
    <source>
        <dbReference type="ARBA" id="ARBA00022598"/>
    </source>
</evidence>
<keyword evidence="7 17" id="KW-0963">Cytoplasm</keyword>
<evidence type="ECO:0000256" key="7">
    <source>
        <dbReference type="ARBA" id="ARBA00022490"/>
    </source>
</evidence>
<evidence type="ECO:0000256" key="16">
    <source>
        <dbReference type="ARBA" id="ARBA00047632"/>
    </source>
</evidence>
<evidence type="ECO:0000259" key="20">
    <source>
        <dbReference type="Pfam" id="PF08245"/>
    </source>
</evidence>
<keyword evidence="11 17" id="KW-0133">Cell shape</keyword>
<evidence type="ECO:0000256" key="10">
    <source>
        <dbReference type="ARBA" id="ARBA00022840"/>
    </source>
</evidence>
<keyword evidence="17 18" id="KW-0132">Cell division</keyword>
<protein>
    <recommendedName>
        <fullName evidence="6 17">UDP-N-acetylmuramoylalanine--D-glutamate ligase</fullName>
        <ecNumber evidence="5 17">6.3.2.9</ecNumber>
    </recommendedName>
    <alternativeName>
        <fullName evidence="15 17">D-glutamic acid-adding enzyme</fullName>
    </alternativeName>
    <alternativeName>
        <fullName evidence="14 17">UDP-N-acetylmuramoyl-L-alanyl-D-glutamate synthetase</fullName>
    </alternativeName>
</protein>
<evidence type="ECO:0000256" key="12">
    <source>
        <dbReference type="ARBA" id="ARBA00022984"/>
    </source>
</evidence>
<dbReference type="GO" id="GO:0051301">
    <property type="term" value="P:cell division"/>
    <property type="evidence" value="ECO:0007669"/>
    <property type="project" value="UniProtKB-KW"/>
</dbReference>
<dbReference type="InterPro" id="IPR004101">
    <property type="entry name" value="Mur_ligase_C"/>
</dbReference>
<dbReference type="GO" id="GO:0009252">
    <property type="term" value="P:peptidoglycan biosynthetic process"/>
    <property type="evidence" value="ECO:0007669"/>
    <property type="project" value="UniProtKB-UniRule"/>
</dbReference>
<feature type="binding site" evidence="17">
    <location>
        <begin position="119"/>
        <end position="125"/>
    </location>
    <ligand>
        <name>ATP</name>
        <dbReference type="ChEBI" id="CHEBI:30616"/>
    </ligand>
</feature>
<dbReference type="Gene3D" id="3.90.190.20">
    <property type="entry name" value="Mur ligase, C-terminal domain"/>
    <property type="match status" value="1"/>
</dbReference>
<dbReference type="NCBIfam" id="TIGR01087">
    <property type="entry name" value="murD"/>
    <property type="match status" value="1"/>
</dbReference>
<feature type="domain" description="Mur ligase C-terminal" evidence="19">
    <location>
        <begin position="317"/>
        <end position="431"/>
    </location>
</feature>
<evidence type="ECO:0000256" key="15">
    <source>
        <dbReference type="ARBA" id="ARBA00032324"/>
    </source>
</evidence>
<keyword evidence="22" id="KW-1185">Reference proteome</keyword>
<dbReference type="InterPro" id="IPR036615">
    <property type="entry name" value="Mur_ligase_C_dom_sf"/>
</dbReference>
<dbReference type="SUPFAM" id="SSF51984">
    <property type="entry name" value="MurCD N-terminal domain"/>
    <property type="match status" value="1"/>
</dbReference>
<dbReference type="AlphaFoldDB" id="A0A7C8HG61"/>
<evidence type="ECO:0000256" key="1">
    <source>
        <dbReference type="ARBA" id="ARBA00002734"/>
    </source>
</evidence>
<feature type="domain" description="Mur ligase central" evidence="20">
    <location>
        <begin position="117"/>
        <end position="294"/>
    </location>
</feature>
<dbReference type="SUPFAM" id="SSF53623">
    <property type="entry name" value="MurD-like peptide ligases, catalytic domain"/>
    <property type="match status" value="1"/>
</dbReference>
<dbReference type="Proteomes" id="UP000483018">
    <property type="component" value="Unassembled WGS sequence"/>
</dbReference>
<evidence type="ECO:0000256" key="4">
    <source>
        <dbReference type="ARBA" id="ARBA00010416"/>
    </source>
</evidence>
<evidence type="ECO:0000256" key="13">
    <source>
        <dbReference type="ARBA" id="ARBA00023316"/>
    </source>
</evidence>
<dbReference type="HAMAP" id="MF_00639">
    <property type="entry name" value="MurD"/>
    <property type="match status" value="1"/>
</dbReference>
<dbReference type="SUPFAM" id="SSF53244">
    <property type="entry name" value="MurD-like peptide ligases, peptide-binding domain"/>
    <property type="match status" value="1"/>
</dbReference>
<evidence type="ECO:0000259" key="19">
    <source>
        <dbReference type="Pfam" id="PF02875"/>
    </source>
</evidence>
<accession>A0A7C8HG61</accession>
<comment type="pathway">
    <text evidence="3 17 18">Cell wall biogenesis; peptidoglycan biosynthesis.</text>
</comment>